<proteinExistence type="predicted"/>
<dbReference type="Proteomes" id="UP000499080">
    <property type="component" value="Unassembled WGS sequence"/>
</dbReference>
<keyword evidence="2" id="KW-1185">Reference proteome</keyword>
<dbReference type="AlphaFoldDB" id="A0A4Y2AKZ1"/>
<protein>
    <submittedName>
        <fullName evidence="1">Uncharacterized protein</fullName>
    </submittedName>
</protein>
<evidence type="ECO:0000313" key="1">
    <source>
        <dbReference type="EMBL" id="GBL80561.1"/>
    </source>
</evidence>
<organism evidence="1 2">
    <name type="scientific">Araneus ventricosus</name>
    <name type="common">Orbweaver spider</name>
    <name type="synonym">Epeira ventricosa</name>
    <dbReference type="NCBI Taxonomy" id="182803"/>
    <lineage>
        <taxon>Eukaryota</taxon>
        <taxon>Metazoa</taxon>
        <taxon>Ecdysozoa</taxon>
        <taxon>Arthropoda</taxon>
        <taxon>Chelicerata</taxon>
        <taxon>Arachnida</taxon>
        <taxon>Araneae</taxon>
        <taxon>Araneomorphae</taxon>
        <taxon>Entelegynae</taxon>
        <taxon>Araneoidea</taxon>
        <taxon>Araneidae</taxon>
        <taxon>Araneus</taxon>
    </lineage>
</organism>
<sequence length="131" mass="14601">MKLKNYQVEPMEIMNLLALLLRTSQSALLDLQITLASIQYAEDAGSPSPILHHNLSLCHCRKEIKCLHTSVGPRCLVDKSRFQVRKLAGLNLNSPKDPPSRRPWCASICQGHTSSCGCEFREERPAQVSSS</sequence>
<gene>
    <name evidence="1" type="ORF">AVEN_225253_1</name>
</gene>
<comment type="caution">
    <text evidence="1">The sequence shown here is derived from an EMBL/GenBank/DDBJ whole genome shotgun (WGS) entry which is preliminary data.</text>
</comment>
<name>A0A4Y2AKZ1_ARAVE</name>
<dbReference type="EMBL" id="BGPR01000022">
    <property type="protein sequence ID" value="GBL80561.1"/>
    <property type="molecule type" value="Genomic_DNA"/>
</dbReference>
<evidence type="ECO:0000313" key="2">
    <source>
        <dbReference type="Proteomes" id="UP000499080"/>
    </source>
</evidence>
<accession>A0A4Y2AKZ1</accession>
<reference evidence="1 2" key="1">
    <citation type="journal article" date="2019" name="Sci. Rep.">
        <title>Orb-weaving spider Araneus ventricosus genome elucidates the spidroin gene catalogue.</title>
        <authorList>
            <person name="Kono N."/>
            <person name="Nakamura H."/>
            <person name="Ohtoshi R."/>
            <person name="Moran D.A.P."/>
            <person name="Shinohara A."/>
            <person name="Yoshida Y."/>
            <person name="Fujiwara M."/>
            <person name="Mori M."/>
            <person name="Tomita M."/>
            <person name="Arakawa K."/>
        </authorList>
    </citation>
    <scope>NUCLEOTIDE SEQUENCE [LARGE SCALE GENOMIC DNA]</scope>
</reference>